<dbReference type="PROSITE" id="PS50893">
    <property type="entry name" value="ABC_TRANSPORTER_2"/>
    <property type="match status" value="1"/>
</dbReference>
<evidence type="ECO:0000256" key="2">
    <source>
        <dbReference type="ARBA" id="ARBA00007577"/>
    </source>
</evidence>
<evidence type="ECO:0000256" key="6">
    <source>
        <dbReference type="ARBA" id="ARBA00022989"/>
    </source>
</evidence>
<sequence>MAKGRRGFGEEASEADKKKISREDFKKALRVFRYVRPYRMHFIAGFIFLILSTATTLSFPALIGQVTSVIQGKSPFTLNQVILIFGGILVLQAVFSFFRIYFFAQVSERSMADVRREVYGKIITLPIPFFEKRRVGELTSRLSADVSQLQDVLSITLAELFRQVATLLGGTLFILYVSWKLTLFMLATFPVIIVAAIIFGRYIRRLSKQAQDQLAAASVIVEETLQSINVVKAFTNERLEIGRYGNSLNRMVNIALRTARFRGVFVSFIIFAMFGGIMGIVWYGGSLVQSGEIPFADLLTFIFYTAFIGGSVAGIGDMYAQVQKTVGASERILEILEEPSEVDADNELPLFVPVHGDVAFNNVRFTYPSRPEMEVLKGVSINVAAGRKIALVGQSGAGKSTIVQLLMKYYPITGGQITVDGRDLTNFNVTELRRNVAVVPQEVILFGGTIFENIQYGKPGATEAEVREAARKANALQFIDSFPEGLQTIVGERGIKLSGGQRQRIAIARAILKDPAILILDEATSSLDAESEKLVQDALDELMQNRTTIIIAHRLATIRKVDTIYVLREGQIVETGTHDELALQEDGIYANLVKLQFEPIE</sequence>
<protein>
    <submittedName>
        <fullName evidence="11">ATP-binding cassette domain-containing protein</fullName>
    </submittedName>
</protein>
<evidence type="ECO:0000256" key="3">
    <source>
        <dbReference type="ARBA" id="ARBA00022692"/>
    </source>
</evidence>
<evidence type="ECO:0000256" key="5">
    <source>
        <dbReference type="ARBA" id="ARBA00022840"/>
    </source>
</evidence>
<accession>A0A926XXU1</accession>
<dbReference type="RefSeq" id="WP_190888576.1">
    <property type="nucleotide sequence ID" value="NZ_JACWZY010000016.1"/>
</dbReference>
<organism evidence="11 12">
    <name type="scientific">Spirosoma profusum</name>
    <dbReference type="NCBI Taxonomy" id="2771354"/>
    <lineage>
        <taxon>Bacteria</taxon>
        <taxon>Pseudomonadati</taxon>
        <taxon>Bacteroidota</taxon>
        <taxon>Cytophagia</taxon>
        <taxon>Cytophagales</taxon>
        <taxon>Cytophagaceae</taxon>
        <taxon>Spirosoma</taxon>
    </lineage>
</organism>
<dbReference type="InterPro" id="IPR017871">
    <property type="entry name" value="ABC_transporter-like_CS"/>
</dbReference>
<dbReference type="AlphaFoldDB" id="A0A926XXU1"/>
<dbReference type="FunFam" id="3.40.50.300:FF:000251">
    <property type="entry name" value="ABC transporter B family member 19"/>
    <property type="match status" value="1"/>
</dbReference>
<keyword evidence="3 8" id="KW-0812">Transmembrane</keyword>
<dbReference type="Pfam" id="PF00005">
    <property type="entry name" value="ABC_tran"/>
    <property type="match status" value="1"/>
</dbReference>
<dbReference type="PROSITE" id="PS00211">
    <property type="entry name" value="ABC_TRANSPORTER_1"/>
    <property type="match status" value="1"/>
</dbReference>
<dbReference type="InterPro" id="IPR036640">
    <property type="entry name" value="ABC1_TM_sf"/>
</dbReference>
<dbReference type="GO" id="GO:0005886">
    <property type="term" value="C:plasma membrane"/>
    <property type="evidence" value="ECO:0007669"/>
    <property type="project" value="UniProtKB-SubCell"/>
</dbReference>
<keyword evidence="7 8" id="KW-0472">Membrane</keyword>
<dbReference type="InterPro" id="IPR003593">
    <property type="entry name" value="AAA+_ATPase"/>
</dbReference>
<gene>
    <name evidence="11" type="ORF">IC229_18930</name>
</gene>
<dbReference type="GO" id="GO:0090374">
    <property type="term" value="P:oligopeptide export from mitochondrion"/>
    <property type="evidence" value="ECO:0007669"/>
    <property type="project" value="TreeGrafter"/>
</dbReference>
<evidence type="ECO:0000313" key="12">
    <source>
        <dbReference type="Proteomes" id="UP000598820"/>
    </source>
</evidence>
<feature type="transmembrane region" description="Helical" evidence="8">
    <location>
        <begin position="295"/>
        <end position="315"/>
    </location>
</feature>
<feature type="transmembrane region" description="Helical" evidence="8">
    <location>
        <begin position="264"/>
        <end position="283"/>
    </location>
</feature>
<comment type="similarity">
    <text evidence="2">Belongs to the ABC transporter superfamily. ABCB family. Multidrug resistance exporter (TC 3.A.1.201) subfamily.</text>
</comment>
<keyword evidence="12" id="KW-1185">Reference proteome</keyword>
<comment type="subcellular location">
    <subcellularLocation>
        <location evidence="1">Cell membrane</location>
        <topology evidence="1">Multi-pass membrane protein</topology>
    </subcellularLocation>
</comment>
<evidence type="ECO:0000313" key="11">
    <source>
        <dbReference type="EMBL" id="MBD2702729.1"/>
    </source>
</evidence>
<evidence type="ECO:0000259" key="9">
    <source>
        <dbReference type="PROSITE" id="PS50893"/>
    </source>
</evidence>
<dbReference type="InterPro" id="IPR027417">
    <property type="entry name" value="P-loop_NTPase"/>
</dbReference>
<evidence type="ECO:0000256" key="8">
    <source>
        <dbReference type="SAM" id="Phobius"/>
    </source>
</evidence>
<dbReference type="GO" id="GO:0015421">
    <property type="term" value="F:ABC-type oligopeptide transporter activity"/>
    <property type="evidence" value="ECO:0007669"/>
    <property type="project" value="TreeGrafter"/>
</dbReference>
<comment type="caution">
    <text evidence="11">The sequence shown here is derived from an EMBL/GenBank/DDBJ whole genome shotgun (WGS) entry which is preliminary data.</text>
</comment>
<feature type="transmembrane region" description="Helical" evidence="8">
    <location>
        <begin position="160"/>
        <end position="177"/>
    </location>
</feature>
<dbReference type="CDD" id="cd18576">
    <property type="entry name" value="ABC_6TM_bac_exporter_ABCB8_10_like"/>
    <property type="match status" value="1"/>
</dbReference>
<keyword evidence="4" id="KW-0547">Nucleotide-binding</keyword>
<dbReference type="Pfam" id="PF00664">
    <property type="entry name" value="ABC_membrane"/>
    <property type="match status" value="1"/>
</dbReference>
<evidence type="ECO:0000259" key="10">
    <source>
        <dbReference type="PROSITE" id="PS50929"/>
    </source>
</evidence>
<evidence type="ECO:0000256" key="1">
    <source>
        <dbReference type="ARBA" id="ARBA00004651"/>
    </source>
</evidence>
<dbReference type="SMART" id="SM00382">
    <property type="entry name" value="AAA"/>
    <property type="match status" value="1"/>
</dbReference>
<dbReference type="Proteomes" id="UP000598820">
    <property type="component" value="Unassembled WGS sequence"/>
</dbReference>
<dbReference type="InterPro" id="IPR039421">
    <property type="entry name" value="Type_1_exporter"/>
</dbReference>
<feature type="transmembrane region" description="Helical" evidence="8">
    <location>
        <begin position="42"/>
        <end position="62"/>
    </location>
</feature>
<keyword evidence="6 8" id="KW-1133">Transmembrane helix</keyword>
<name>A0A926XXU1_9BACT</name>
<feature type="transmembrane region" description="Helical" evidence="8">
    <location>
        <begin position="82"/>
        <end position="102"/>
    </location>
</feature>
<dbReference type="GO" id="GO:0005524">
    <property type="term" value="F:ATP binding"/>
    <property type="evidence" value="ECO:0007669"/>
    <property type="project" value="UniProtKB-KW"/>
</dbReference>
<dbReference type="Gene3D" id="3.40.50.300">
    <property type="entry name" value="P-loop containing nucleotide triphosphate hydrolases"/>
    <property type="match status" value="1"/>
</dbReference>
<keyword evidence="5 11" id="KW-0067">ATP-binding</keyword>
<proteinExistence type="inferred from homology"/>
<dbReference type="Gene3D" id="1.20.1560.10">
    <property type="entry name" value="ABC transporter type 1, transmembrane domain"/>
    <property type="match status" value="1"/>
</dbReference>
<feature type="domain" description="ABC transmembrane type-1" evidence="10">
    <location>
        <begin position="43"/>
        <end position="324"/>
    </location>
</feature>
<dbReference type="SUPFAM" id="SSF52540">
    <property type="entry name" value="P-loop containing nucleoside triphosphate hydrolases"/>
    <property type="match status" value="1"/>
</dbReference>
<dbReference type="PROSITE" id="PS50929">
    <property type="entry name" value="ABC_TM1F"/>
    <property type="match status" value="1"/>
</dbReference>
<dbReference type="CDD" id="cd03249">
    <property type="entry name" value="ABC_MTABC3_MDL1_MDL2"/>
    <property type="match status" value="1"/>
</dbReference>
<feature type="transmembrane region" description="Helical" evidence="8">
    <location>
        <begin position="183"/>
        <end position="203"/>
    </location>
</feature>
<dbReference type="SUPFAM" id="SSF90123">
    <property type="entry name" value="ABC transporter transmembrane region"/>
    <property type="match status" value="1"/>
</dbReference>
<evidence type="ECO:0000256" key="4">
    <source>
        <dbReference type="ARBA" id="ARBA00022741"/>
    </source>
</evidence>
<dbReference type="EMBL" id="JACWZY010000016">
    <property type="protein sequence ID" value="MBD2702729.1"/>
    <property type="molecule type" value="Genomic_DNA"/>
</dbReference>
<reference evidence="11" key="1">
    <citation type="submission" date="2020-09" db="EMBL/GenBank/DDBJ databases">
        <authorList>
            <person name="Kim M.K."/>
        </authorList>
    </citation>
    <scope>NUCLEOTIDE SEQUENCE</scope>
    <source>
        <strain evidence="11">BT702</strain>
    </source>
</reference>
<dbReference type="PANTHER" id="PTHR43394">
    <property type="entry name" value="ATP-DEPENDENT PERMEASE MDL1, MITOCHONDRIAL"/>
    <property type="match status" value="1"/>
</dbReference>
<feature type="domain" description="ABC transporter" evidence="9">
    <location>
        <begin position="358"/>
        <end position="594"/>
    </location>
</feature>
<dbReference type="PANTHER" id="PTHR43394:SF1">
    <property type="entry name" value="ATP-BINDING CASSETTE SUB-FAMILY B MEMBER 10, MITOCHONDRIAL"/>
    <property type="match status" value="1"/>
</dbReference>
<evidence type="ECO:0000256" key="7">
    <source>
        <dbReference type="ARBA" id="ARBA00023136"/>
    </source>
</evidence>
<dbReference type="InterPro" id="IPR003439">
    <property type="entry name" value="ABC_transporter-like_ATP-bd"/>
</dbReference>
<dbReference type="GO" id="GO:0016887">
    <property type="term" value="F:ATP hydrolysis activity"/>
    <property type="evidence" value="ECO:0007669"/>
    <property type="project" value="InterPro"/>
</dbReference>
<dbReference type="InterPro" id="IPR011527">
    <property type="entry name" value="ABC1_TM_dom"/>
</dbReference>